<keyword evidence="1" id="KW-1003">Cell membrane</keyword>
<dbReference type="Pfam" id="PF06835">
    <property type="entry name" value="LptC"/>
    <property type="match status" value="1"/>
</dbReference>
<evidence type="ECO:0000313" key="7">
    <source>
        <dbReference type="EMBL" id="MFC6281758.1"/>
    </source>
</evidence>
<evidence type="ECO:0000256" key="4">
    <source>
        <dbReference type="ARBA" id="ARBA00022989"/>
    </source>
</evidence>
<evidence type="ECO:0000256" key="3">
    <source>
        <dbReference type="ARBA" id="ARBA00022692"/>
    </source>
</evidence>
<reference evidence="8" key="1">
    <citation type="journal article" date="2019" name="Int. J. Syst. Evol. Microbiol.">
        <title>The Global Catalogue of Microorganisms (GCM) 10K type strain sequencing project: providing services to taxonomists for standard genome sequencing and annotation.</title>
        <authorList>
            <consortium name="The Broad Institute Genomics Platform"/>
            <consortium name="The Broad Institute Genome Sequencing Center for Infectious Disease"/>
            <person name="Wu L."/>
            <person name="Ma J."/>
        </authorList>
    </citation>
    <scope>NUCLEOTIDE SEQUENCE [LARGE SCALE GENOMIC DNA]</scope>
    <source>
        <strain evidence="8">CCUG 39402</strain>
    </source>
</reference>
<name>A0ABW1TY08_9BURK</name>
<evidence type="ECO:0000256" key="5">
    <source>
        <dbReference type="ARBA" id="ARBA00023136"/>
    </source>
</evidence>
<evidence type="ECO:0000256" key="6">
    <source>
        <dbReference type="SAM" id="Phobius"/>
    </source>
</evidence>
<evidence type="ECO:0000313" key="8">
    <source>
        <dbReference type="Proteomes" id="UP001596270"/>
    </source>
</evidence>
<evidence type="ECO:0000256" key="2">
    <source>
        <dbReference type="ARBA" id="ARBA00022519"/>
    </source>
</evidence>
<protein>
    <submittedName>
        <fullName evidence="7">LPS export ABC transporter periplasmic protein LptC</fullName>
    </submittedName>
</protein>
<dbReference type="InterPro" id="IPR052363">
    <property type="entry name" value="LPS_export_LptC"/>
</dbReference>
<dbReference type="NCBIfam" id="TIGR04409">
    <property type="entry name" value="LptC_YrbK"/>
    <property type="match status" value="1"/>
</dbReference>
<accession>A0ABW1TY08</accession>
<gene>
    <name evidence="7" type="primary">lptC</name>
    <name evidence="7" type="ORF">ACFQND_10995</name>
</gene>
<dbReference type="PANTHER" id="PTHR37481">
    <property type="entry name" value="LIPOPOLYSACCHARIDE EXPORT SYSTEM PROTEIN LPTC"/>
    <property type="match status" value="1"/>
</dbReference>
<keyword evidence="4 6" id="KW-1133">Transmembrane helix</keyword>
<dbReference type="RefSeq" id="WP_371437363.1">
    <property type="nucleotide sequence ID" value="NZ_JBHSRS010000018.1"/>
</dbReference>
<keyword evidence="2" id="KW-0997">Cell inner membrane</keyword>
<sequence>MTTATLPAKPLLHALRGPWARVLRLWDHISIYLPVLLMGVLALGTYWLVRNSPVFSAPEAAKEARHEVDYFMRNFTIKTYDENGLLKSEIYGIEARHYADTDTLEIDQPRMRSISAEGRLITSTSKMALANGDGSEVQLLGDARVVREATTDADGRALPRMEFQGEFLHTYVNDERVKSHKPVVLIRGGDQFTGDTFAYDNITGIADLKGRVKGLIVPRTVVPPR</sequence>
<organism evidence="7 8">
    <name type="scientific">Polaromonas aquatica</name>
    <dbReference type="NCBI Taxonomy" id="332657"/>
    <lineage>
        <taxon>Bacteria</taxon>
        <taxon>Pseudomonadati</taxon>
        <taxon>Pseudomonadota</taxon>
        <taxon>Betaproteobacteria</taxon>
        <taxon>Burkholderiales</taxon>
        <taxon>Comamonadaceae</taxon>
        <taxon>Polaromonas</taxon>
    </lineage>
</organism>
<dbReference type="Proteomes" id="UP001596270">
    <property type="component" value="Unassembled WGS sequence"/>
</dbReference>
<keyword evidence="5 6" id="KW-0472">Membrane</keyword>
<keyword evidence="8" id="KW-1185">Reference proteome</keyword>
<comment type="caution">
    <text evidence="7">The sequence shown here is derived from an EMBL/GenBank/DDBJ whole genome shotgun (WGS) entry which is preliminary data.</text>
</comment>
<dbReference type="EMBL" id="JBHSRS010000018">
    <property type="protein sequence ID" value="MFC6281758.1"/>
    <property type="molecule type" value="Genomic_DNA"/>
</dbReference>
<dbReference type="PANTHER" id="PTHR37481:SF1">
    <property type="entry name" value="LIPOPOLYSACCHARIDE EXPORT SYSTEM PROTEIN LPTC"/>
    <property type="match status" value="1"/>
</dbReference>
<dbReference type="InterPro" id="IPR026265">
    <property type="entry name" value="LptC"/>
</dbReference>
<evidence type="ECO:0000256" key="1">
    <source>
        <dbReference type="ARBA" id="ARBA00022475"/>
    </source>
</evidence>
<proteinExistence type="predicted"/>
<keyword evidence="3 6" id="KW-0812">Transmembrane</keyword>
<dbReference type="InterPro" id="IPR010664">
    <property type="entry name" value="LipoPS_assembly_LptC-rel"/>
</dbReference>
<dbReference type="Gene3D" id="2.60.450.10">
    <property type="entry name" value="Lipopolysaccharide (LPS) transport protein A like domain"/>
    <property type="match status" value="1"/>
</dbReference>
<feature type="transmembrane region" description="Helical" evidence="6">
    <location>
        <begin position="29"/>
        <end position="49"/>
    </location>
</feature>